<dbReference type="GO" id="GO:0007189">
    <property type="term" value="P:adenylate cyclase-activating G protein-coupled receptor signaling pathway"/>
    <property type="evidence" value="ECO:0007669"/>
    <property type="project" value="TreeGrafter"/>
</dbReference>
<name>A0A0L0HFR6_SPIPD</name>
<dbReference type="GO" id="GO:0005886">
    <property type="term" value="C:plasma membrane"/>
    <property type="evidence" value="ECO:0007669"/>
    <property type="project" value="TreeGrafter"/>
</dbReference>
<feature type="region of interest" description="Disordered" evidence="5">
    <location>
        <begin position="404"/>
        <end position="438"/>
    </location>
</feature>
<comment type="subcellular location">
    <subcellularLocation>
        <location evidence="1">Membrane</location>
        <topology evidence="1">Multi-pass membrane protein</topology>
    </subcellularLocation>
</comment>
<organism evidence="8 9">
    <name type="scientific">Spizellomyces punctatus (strain DAOM BR117)</name>
    <dbReference type="NCBI Taxonomy" id="645134"/>
    <lineage>
        <taxon>Eukaryota</taxon>
        <taxon>Fungi</taxon>
        <taxon>Fungi incertae sedis</taxon>
        <taxon>Chytridiomycota</taxon>
        <taxon>Chytridiomycota incertae sedis</taxon>
        <taxon>Chytridiomycetes</taxon>
        <taxon>Spizellomycetales</taxon>
        <taxon>Spizellomycetaceae</taxon>
        <taxon>Spizellomyces</taxon>
    </lineage>
</organism>
<keyword evidence="9" id="KW-1185">Reference proteome</keyword>
<feature type="chain" id="PRO_5007415475" description="G-protein coupled receptors family 2 profile 2 domain-containing protein" evidence="7">
    <location>
        <begin position="22"/>
        <end position="438"/>
    </location>
</feature>
<dbReference type="PANTHER" id="PTHR23112">
    <property type="entry name" value="G PROTEIN-COUPLED RECEPTOR 157-RELATED"/>
    <property type="match status" value="1"/>
</dbReference>
<dbReference type="AlphaFoldDB" id="A0A0L0HFR6"/>
<evidence type="ECO:0008006" key="10">
    <source>
        <dbReference type="Google" id="ProtNLM"/>
    </source>
</evidence>
<dbReference type="GeneID" id="27688424"/>
<dbReference type="OrthoDB" id="10321238at2759"/>
<evidence type="ECO:0000313" key="9">
    <source>
        <dbReference type="Proteomes" id="UP000053201"/>
    </source>
</evidence>
<evidence type="ECO:0000256" key="7">
    <source>
        <dbReference type="SAM" id="SignalP"/>
    </source>
</evidence>
<dbReference type="Proteomes" id="UP000053201">
    <property type="component" value="Unassembled WGS sequence"/>
</dbReference>
<dbReference type="GO" id="GO:0004930">
    <property type="term" value="F:G protein-coupled receptor activity"/>
    <property type="evidence" value="ECO:0007669"/>
    <property type="project" value="TreeGrafter"/>
</dbReference>
<protein>
    <recommendedName>
        <fullName evidence="10">G-protein coupled receptors family 2 profile 2 domain-containing protein</fullName>
    </recommendedName>
</protein>
<evidence type="ECO:0000256" key="1">
    <source>
        <dbReference type="ARBA" id="ARBA00004141"/>
    </source>
</evidence>
<dbReference type="EMBL" id="KQ257457">
    <property type="protein sequence ID" value="KNC99617.1"/>
    <property type="molecule type" value="Genomic_DNA"/>
</dbReference>
<keyword evidence="2 6" id="KW-0812">Transmembrane</keyword>
<feature type="transmembrane region" description="Helical" evidence="6">
    <location>
        <begin position="354"/>
        <end position="379"/>
    </location>
</feature>
<sequence length="438" mass="49472">MAFRNRFFLCALLLLVTLVQAQAHYLRRSSPGRLLRRDVLGNETDETSMNCTDPDPAVCENHHQEEDVEDWDFWGFYSLLLFRAQTINVAAACVLLAIFIGYLIPFKGRKLGPIPELLFTCTIFDVMNSVSVLGISKLDGTEAPSVCQVLMVFQIWSVLSSTFSVGCISYILHRVMLRQSAPGLSWKHRLCFNLGSIFAGLIIALVPLGGNMYENNGGCWFAGTDFKKQIRWEVLTYWAWILGTVVYSAIVIFLVILDLYQNVRQLTEKRVASSQKSAKSGKSDKCETEDNEFREAQRAVANAQKLNGIRKHWKLISIGIRISLLPLILLFTQIPNAAVEMYYFTHETDTENNTFYALAEWNAVTQVQGLLNCLAFLFFDNNLKKQRNWVQRVIFGWRPATYDGGSSSGPLKARPVKQSLSVAPRISERPKATSIDDV</sequence>
<evidence type="ECO:0000256" key="3">
    <source>
        <dbReference type="ARBA" id="ARBA00022989"/>
    </source>
</evidence>
<evidence type="ECO:0000256" key="4">
    <source>
        <dbReference type="ARBA" id="ARBA00023136"/>
    </source>
</evidence>
<keyword evidence="7" id="KW-0732">Signal</keyword>
<feature type="transmembrane region" description="Helical" evidence="6">
    <location>
        <begin position="80"/>
        <end position="105"/>
    </location>
</feature>
<dbReference type="PANTHER" id="PTHR23112:SF0">
    <property type="entry name" value="TRANSMEMBRANE PROTEIN 116"/>
    <property type="match status" value="1"/>
</dbReference>
<dbReference type="RefSeq" id="XP_016607657.1">
    <property type="nucleotide sequence ID" value="XM_016753243.1"/>
</dbReference>
<dbReference type="EMBL" id="KQ257457">
    <property type="protein sequence ID" value="KNC99618.1"/>
    <property type="molecule type" value="Genomic_DNA"/>
</dbReference>
<feature type="transmembrane region" description="Helical" evidence="6">
    <location>
        <begin position="237"/>
        <end position="260"/>
    </location>
</feature>
<evidence type="ECO:0000256" key="5">
    <source>
        <dbReference type="SAM" id="MobiDB-lite"/>
    </source>
</evidence>
<feature type="transmembrane region" description="Helical" evidence="6">
    <location>
        <begin position="148"/>
        <end position="172"/>
    </location>
</feature>
<dbReference type="SUPFAM" id="SSF81321">
    <property type="entry name" value="Family A G protein-coupled receptor-like"/>
    <property type="match status" value="1"/>
</dbReference>
<gene>
    <name evidence="8" type="ORF">SPPG_05004</name>
</gene>
<keyword evidence="4 6" id="KW-0472">Membrane</keyword>
<feature type="transmembrane region" description="Helical" evidence="6">
    <location>
        <begin position="315"/>
        <end position="334"/>
    </location>
</feature>
<feature type="transmembrane region" description="Helical" evidence="6">
    <location>
        <begin position="192"/>
        <end position="210"/>
    </location>
</feature>
<reference evidence="8 9" key="1">
    <citation type="submission" date="2009-08" db="EMBL/GenBank/DDBJ databases">
        <title>The Genome Sequence of Spizellomyces punctatus strain DAOM BR117.</title>
        <authorList>
            <consortium name="The Broad Institute Genome Sequencing Platform"/>
            <person name="Russ C."/>
            <person name="Cuomo C."/>
            <person name="Shea T."/>
            <person name="Young S.K."/>
            <person name="Zeng Q."/>
            <person name="Koehrsen M."/>
            <person name="Haas B."/>
            <person name="Borodovsky M."/>
            <person name="Guigo R."/>
            <person name="Alvarado L."/>
            <person name="Berlin A."/>
            <person name="Bochicchio J."/>
            <person name="Borenstein D."/>
            <person name="Chapman S."/>
            <person name="Chen Z."/>
            <person name="Engels R."/>
            <person name="Freedman E."/>
            <person name="Gellesch M."/>
            <person name="Goldberg J."/>
            <person name="Griggs A."/>
            <person name="Gujja S."/>
            <person name="Heiman D."/>
            <person name="Hepburn T."/>
            <person name="Howarth C."/>
            <person name="Jen D."/>
            <person name="Larson L."/>
            <person name="Lewis B."/>
            <person name="Mehta T."/>
            <person name="Park D."/>
            <person name="Pearson M."/>
            <person name="Roberts A."/>
            <person name="Saif S."/>
            <person name="Shenoy N."/>
            <person name="Sisk P."/>
            <person name="Stolte C."/>
            <person name="Sykes S."/>
            <person name="Thomson T."/>
            <person name="Walk T."/>
            <person name="White J."/>
            <person name="Yandava C."/>
            <person name="Burger G."/>
            <person name="Gray M.W."/>
            <person name="Holland P.W.H."/>
            <person name="King N."/>
            <person name="Lang F.B.F."/>
            <person name="Roger A.J."/>
            <person name="Ruiz-Trillo I."/>
            <person name="Lander E."/>
            <person name="Nusbaum C."/>
        </authorList>
    </citation>
    <scope>NUCLEOTIDE SEQUENCE [LARGE SCALE GENOMIC DNA]</scope>
    <source>
        <strain evidence="8 9">DAOM BR117</strain>
    </source>
</reference>
<keyword evidence="3 6" id="KW-1133">Transmembrane helix</keyword>
<feature type="signal peptide" evidence="7">
    <location>
        <begin position="1"/>
        <end position="21"/>
    </location>
</feature>
<evidence type="ECO:0000256" key="6">
    <source>
        <dbReference type="SAM" id="Phobius"/>
    </source>
</evidence>
<evidence type="ECO:0000256" key="2">
    <source>
        <dbReference type="ARBA" id="ARBA00022692"/>
    </source>
</evidence>
<feature type="transmembrane region" description="Helical" evidence="6">
    <location>
        <begin position="117"/>
        <end position="136"/>
    </location>
</feature>
<dbReference type="Gene3D" id="1.20.1070.10">
    <property type="entry name" value="Rhodopsin 7-helix transmembrane proteins"/>
    <property type="match status" value="1"/>
</dbReference>
<accession>A0A0L0HFR6</accession>
<proteinExistence type="predicted"/>
<dbReference type="VEuPathDB" id="FungiDB:SPPG_05004"/>
<evidence type="ECO:0000313" key="8">
    <source>
        <dbReference type="EMBL" id="KNC99618.1"/>
    </source>
</evidence>
<dbReference type="RefSeq" id="XP_016607658.1">
    <property type="nucleotide sequence ID" value="XM_016753244.1"/>
</dbReference>